<dbReference type="PANTHER" id="PTHR43866">
    <property type="entry name" value="MALONATE-SEMIALDEHYDE DEHYDROGENASE"/>
    <property type="match status" value="1"/>
</dbReference>
<dbReference type="OrthoDB" id="6882680at2"/>
<feature type="non-terminal residue" evidence="5">
    <location>
        <position position="1"/>
    </location>
</feature>
<dbReference type="EMBL" id="RBZY01000070">
    <property type="protein sequence ID" value="RWR15988.1"/>
    <property type="molecule type" value="Genomic_DNA"/>
</dbReference>
<dbReference type="EC" id="1.2.1.27" evidence="1"/>
<sequence>TVVLKPSEKDPSAAVWLGELLKEAGLPDGVFTVLQGDKVAVDGLLEHPDVRAISFVGSTPIARYIYETAARNGKRVQALGGAKNHMLVLPDADLNLVADSAVNAGFGSAGERCMAISVVVAVEPVADDLVAKVRERITGLRVGDGRRSCDMGPLVTRQHRDTVASYIDIAIADGADVVVDGRGVEIDGDPNGFWLGPTLIDRVSTSSRVYTEEIFGPVLAVVRVSTYEEGVALINSGAFGNGTAIFTNDGGAARRFQREVEVGMIGINVPIPVPVATFSFGGWRQSLFGDAKAHGSEGVKFYTQQKAVTARWLDPSHGGVDLGFPQN</sequence>
<accession>A0A3S3LB00</accession>
<dbReference type="PROSITE" id="PS00070">
    <property type="entry name" value="ALDEHYDE_DEHYDR_CYS"/>
    <property type="match status" value="1"/>
</dbReference>
<dbReference type="InterPro" id="IPR016162">
    <property type="entry name" value="Ald_DH_N"/>
</dbReference>
<evidence type="ECO:0000313" key="6">
    <source>
        <dbReference type="Proteomes" id="UP000285970"/>
    </source>
</evidence>
<dbReference type="AlphaFoldDB" id="A0A3S3LB00"/>
<dbReference type="Gene3D" id="3.40.309.10">
    <property type="entry name" value="Aldehyde Dehydrogenase, Chain A, domain 2"/>
    <property type="match status" value="1"/>
</dbReference>
<dbReference type="Gene3D" id="3.40.605.10">
    <property type="entry name" value="Aldehyde Dehydrogenase, Chain A, domain 1"/>
    <property type="match status" value="1"/>
</dbReference>
<evidence type="ECO:0000256" key="3">
    <source>
        <dbReference type="ARBA" id="ARBA00023027"/>
    </source>
</evidence>
<dbReference type="GO" id="GO:0004491">
    <property type="term" value="F:methylmalonate-semialdehyde dehydrogenase (acylating, NAD) activity"/>
    <property type="evidence" value="ECO:0007669"/>
    <property type="project" value="UniProtKB-EC"/>
</dbReference>
<dbReference type="Proteomes" id="UP000285970">
    <property type="component" value="Unassembled WGS sequence"/>
</dbReference>
<reference evidence="5 6" key="1">
    <citation type="journal article" date="2018" name="Front. Microbiol.">
        <title>Novel Insights Into Bacterial Dimethylsulfoniopropionate Catabolism in the East China Sea.</title>
        <authorList>
            <person name="Liu J."/>
            <person name="Liu J."/>
            <person name="Zhang S.H."/>
            <person name="Liang J."/>
            <person name="Lin H."/>
            <person name="Song D."/>
            <person name="Yang G.P."/>
            <person name="Todd J.D."/>
            <person name="Zhang X.H."/>
        </authorList>
    </citation>
    <scope>NUCLEOTIDE SEQUENCE [LARGE SCALE GENOMIC DNA]</scope>
    <source>
        <strain evidence="5 6">ZYFD042</strain>
    </source>
</reference>
<evidence type="ECO:0000256" key="1">
    <source>
        <dbReference type="ARBA" id="ARBA00013048"/>
    </source>
</evidence>
<dbReference type="InterPro" id="IPR010061">
    <property type="entry name" value="MeMal-semiAld_DH"/>
</dbReference>
<name>A0A3S3LB00_9MICO</name>
<dbReference type="InterPro" id="IPR015590">
    <property type="entry name" value="Aldehyde_DH_dom"/>
</dbReference>
<dbReference type="InterPro" id="IPR016160">
    <property type="entry name" value="Ald_DH_CS_CYS"/>
</dbReference>
<dbReference type="FunFam" id="3.40.309.10:FF:000002">
    <property type="entry name" value="Methylmalonate-semialdehyde dehydrogenase (Acylating)"/>
    <property type="match status" value="1"/>
</dbReference>
<comment type="caution">
    <text evidence="5">The sequence shown here is derived from an EMBL/GenBank/DDBJ whole genome shotgun (WGS) entry which is preliminary data.</text>
</comment>
<evidence type="ECO:0000259" key="4">
    <source>
        <dbReference type="Pfam" id="PF00171"/>
    </source>
</evidence>
<dbReference type="GO" id="GO:0006210">
    <property type="term" value="P:thymine catabolic process"/>
    <property type="evidence" value="ECO:0007669"/>
    <property type="project" value="TreeGrafter"/>
</dbReference>
<keyword evidence="2 5" id="KW-0560">Oxidoreductase</keyword>
<protein>
    <recommendedName>
        <fullName evidence="1">methylmalonate-semialdehyde dehydrogenase (CoA acylating)</fullName>
        <ecNumber evidence="1">1.2.1.27</ecNumber>
    </recommendedName>
</protein>
<feature type="domain" description="Aldehyde dehydrogenase" evidence="4">
    <location>
        <begin position="1"/>
        <end position="308"/>
    </location>
</feature>
<dbReference type="Pfam" id="PF00171">
    <property type="entry name" value="Aldedh"/>
    <property type="match status" value="1"/>
</dbReference>
<keyword evidence="3" id="KW-0520">NAD</keyword>
<organism evidence="5 6">
    <name type="scientific">Microbacterium enclense</name>
    <dbReference type="NCBI Taxonomy" id="993073"/>
    <lineage>
        <taxon>Bacteria</taxon>
        <taxon>Bacillati</taxon>
        <taxon>Actinomycetota</taxon>
        <taxon>Actinomycetes</taxon>
        <taxon>Micrococcales</taxon>
        <taxon>Microbacteriaceae</taxon>
        <taxon>Microbacterium</taxon>
    </lineage>
</organism>
<dbReference type="InterPro" id="IPR016163">
    <property type="entry name" value="Ald_DH_C"/>
</dbReference>
<proteinExistence type="predicted"/>
<evidence type="ECO:0000313" key="5">
    <source>
        <dbReference type="EMBL" id="RWR15988.1"/>
    </source>
</evidence>
<dbReference type="SUPFAM" id="SSF53720">
    <property type="entry name" value="ALDH-like"/>
    <property type="match status" value="1"/>
</dbReference>
<dbReference type="NCBIfam" id="TIGR01722">
    <property type="entry name" value="MMSDH"/>
    <property type="match status" value="1"/>
</dbReference>
<dbReference type="PANTHER" id="PTHR43866:SF4">
    <property type="entry name" value="MALONATE-SEMIALDEHYDE DEHYDROGENASE"/>
    <property type="match status" value="1"/>
</dbReference>
<dbReference type="GO" id="GO:0006574">
    <property type="term" value="P:L-valine catabolic process"/>
    <property type="evidence" value="ECO:0007669"/>
    <property type="project" value="TreeGrafter"/>
</dbReference>
<dbReference type="InterPro" id="IPR016161">
    <property type="entry name" value="Ald_DH/histidinol_DH"/>
</dbReference>
<dbReference type="RefSeq" id="WP_128218820.1">
    <property type="nucleotide sequence ID" value="NZ_RBZY01000070.1"/>
</dbReference>
<gene>
    <name evidence="5" type="primary">mmsA</name>
    <name evidence="5" type="ORF">D8Y23_14610</name>
</gene>
<evidence type="ECO:0000256" key="2">
    <source>
        <dbReference type="ARBA" id="ARBA00023002"/>
    </source>
</evidence>